<dbReference type="PANTHER" id="PTHR12307:SF36">
    <property type="entry name" value="GLYCOGEN-BINDING SUBUNIT 76A"/>
    <property type="match status" value="1"/>
</dbReference>
<dbReference type="PROSITE" id="PS51159">
    <property type="entry name" value="CBM21"/>
    <property type="match status" value="1"/>
</dbReference>
<sequence length="616" mass="68230">MLSIYKTKESTSYIHLMAAERCGLGSLLPSGCRGRAETFARRLSNRLRSLGHGSGQYEEDSDGVPGQQTTDSPEFWQVRRTGSKEALVVSPPDSNNTDRFYDFDVVDQHSGASSPANEQDEIINESDGLPTECESGCVLASPTQVNGAEGDSEDEEASVYFEPAWGEVLADAFASLVPPEKRHQEVLAGSRKERKEQQQQNGEQHQDEDEEDEEAALVPQDGARTLDSAFSESEAGADEEEEEVEEEEEDEEAEEELCRMLVSPDAGRTLRQIEQEAPEEHSHVSALIQENGRLEITAEEREILEQKLALRLESMEVSNKHVDSVLHEETLLADSVSSPKVVLSRAETPEEAECALVACEAGAATAGSPDDTQLDTPDETPRRVQRSSSLKTGKTPPGTPGRKKIVRFADVLGLDLADVRTFMDEIPKVPSCAYWDLKDAALDARNELQEQANKVPNKCLFALFQQPCSSADFLDRLRTQRLCLENAYLNESMSVTGTVRVLNIEFHKSVHVRYTLDNWENFADLQASYVSGSSDGFSDKFSFIVYANTLDIGQRLEFAVRYTTAGDVFWDNNNGANYAFQCLTPVNTESSDYLMSNLEVLDTPPPPEDSGWASFY</sequence>
<feature type="domain" description="CBM21" evidence="2">
    <location>
        <begin position="474"/>
        <end position="581"/>
    </location>
</feature>
<dbReference type="InterPro" id="IPR038175">
    <property type="entry name" value="CBM21_dom_sf"/>
</dbReference>
<dbReference type="GO" id="GO:0008157">
    <property type="term" value="F:protein phosphatase 1 binding"/>
    <property type="evidence" value="ECO:0007669"/>
    <property type="project" value="TreeGrafter"/>
</dbReference>
<reference evidence="3 4" key="1">
    <citation type="submission" date="2020-04" db="EMBL/GenBank/DDBJ databases">
        <authorList>
            <person name="Alioto T."/>
            <person name="Alioto T."/>
            <person name="Gomez Garrido J."/>
        </authorList>
    </citation>
    <scope>NUCLEOTIDE SEQUENCE [LARGE SCALE GENOMIC DNA]</scope>
</reference>
<evidence type="ECO:0000313" key="4">
    <source>
        <dbReference type="Proteomes" id="UP000494165"/>
    </source>
</evidence>
<evidence type="ECO:0000256" key="1">
    <source>
        <dbReference type="SAM" id="MobiDB-lite"/>
    </source>
</evidence>
<keyword evidence="4" id="KW-1185">Reference proteome</keyword>
<feature type="compositionally biased region" description="Acidic residues" evidence="1">
    <location>
        <begin position="206"/>
        <end position="215"/>
    </location>
</feature>
<proteinExistence type="predicted"/>
<dbReference type="GO" id="GO:0005979">
    <property type="term" value="P:regulation of glycogen biosynthetic process"/>
    <property type="evidence" value="ECO:0007669"/>
    <property type="project" value="TreeGrafter"/>
</dbReference>
<evidence type="ECO:0000259" key="2">
    <source>
        <dbReference type="PROSITE" id="PS51159"/>
    </source>
</evidence>
<feature type="region of interest" description="Disordered" evidence="1">
    <location>
        <begin position="365"/>
        <end position="402"/>
    </location>
</feature>
<feature type="region of interest" description="Disordered" evidence="1">
    <location>
        <begin position="50"/>
        <end position="69"/>
    </location>
</feature>
<dbReference type="InterPro" id="IPR050782">
    <property type="entry name" value="PP1_regulatory_subunit_3"/>
</dbReference>
<organism evidence="3 4">
    <name type="scientific">Cloeon dipterum</name>
    <dbReference type="NCBI Taxonomy" id="197152"/>
    <lineage>
        <taxon>Eukaryota</taxon>
        <taxon>Metazoa</taxon>
        <taxon>Ecdysozoa</taxon>
        <taxon>Arthropoda</taxon>
        <taxon>Hexapoda</taxon>
        <taxon>Insecta</taxon>
        <taxon>Pterygota</taxon>
        <taxon>Palaeoptera</taxon>
        <taxon>Ephemeroptera</taxon>
        <taxon>Pisciforma</taxon>
        <taxon>Baetidae</taxon>
        <taxon>Cloeon</taxon>
    </lineage>
</organism>
<evidence type="ECO:0000313" key="3">
    <source>
        <dbReference type="EMBL" id="CAB3367754.1"/>
    </source>
</evidence>
<dbReference type="AlphaFoldDB" id="A0A8S1CR39"/>
<dbReference type="OrthoDB" id="8942186at2759"/>
<dbReference type="PANTHER" id="PTHR12307">
    <property type="entry name" value="PROTEIN PHOSPHATASE 1 REGULATORY SUBUNIT"/>
    <property type="match status" value="1"/>
</dbReference>
<feature type="compositionally biased region" description="Acidic residues" evidence="1">
    <location>
        <begin position="235"/>
        <end position="255"/>
    </location>
</feature>
<dbReference type="Pfam" id="PF03370">
    <property type="entry name" value="CBM_21"/>
    <property type="match status" value="1"/>
</dbReference>
<dbReference type="EMBL" id="CADEPI010000033">
    <property type="protein sequence ID" value="CAB3367754.1"/>
    <property type="molecule type" value="Genomic_DNA"/>
</dbReference>
<feature type="compositionally biased region" description="Basic and acidic residues" evidence="1">
    <location>
        <begin position="182"/>
        <end position="197"/>
    </location>
</feature>
<gene>
    <name evidence="3" type="ORF">CLODIP_2_CD11810</name>
</gene>
<name>A0A8S1CR39_9INSE</name>
<dbReference type="Gene3D" id="2.60.40.2440">
    <property type="entry name" value="Carbohydrate binding type-21 domain"/>
    <property type="match status" value="1"/>
</dbReference>
<comment type="caution">
    <text evidence="3">The sequence shown here is derived from an EMBL/GenBank/DDBJ whole genome shotgun (WGS) entry which is preliminary data.</text>
</comment>
<dbReference type="InterPro" id="IPR005036">
    <property type="entry name" value="CBM21_dom"/>
</dbReference>
<accession>A0A8S1CR39</accession>
<dbReference type="GO" id="GO:2001069">
    <property type="term" value="F:glycogen binding"/>
    <property type="evidence" value="ECO:0007669"/>
    <property type="project" value="TreeGrafter"/>
</dbReference>
<protein>
    <recommendedName>
        <fullName evidence="2">CBM21 domain-containing protein</fullName>
    </recommendedName>
</protein>
<dbReference type="Proteomes" id="UP000494165">
    <property type="component" value="Unassembled WGS sequence"/>
</dbReference>
<dbReference type="GO" id="GO:0000164">
    <property type="term" value="C:protein phosphatase type 1 complex"/>
    <property type="evidence" value="ECO:0007669"/>
    <property type="project" value="TreeGrafter"/>
</dbReference>
<feature type="region of interest" description="Disordered" evidence="1">
    <location>
        <begin position="182"/>
        <end position="260"/>
    </location>
</feature>